<evidence type="ECO:0000256" key="5">
    <source>
        <dbReference type="ARBA" id="ARBA00023004"/>
    </source>
</evidence>
<keyword evidence="2" id="KW-0479">Metal-binding</keyword>
<comment type="caution">
    <text evidence="8">The sequence shown here is derived from an EMBL/GenBank/DDBJ whole genome shotgun (WGS) entry which is preliminary data.</text>
</comment>
<dbReference type="AlphaFoldDB" id="A0A8H5GIU4"/>
<gene>
    <name evidence="8" type="ORF">D9758_003252</name>
</gene>
<feature type="domain" description="Prolyl 4-hydroxylase alpha subunit" evidence="7">
    <location>
        <begin position="44"/>
        <end position="228"/>
    </location>
</feature>
<organism evidence="8 9">
    <name type="scientific">Tetrapyrgos nigripes</name>
    <dbReference type="NCBI Taxonomy" id="182062"/>
    <lineage>
        <taxon>Eukaryota</taxon>
        <taxon>Fungi</taxon>
        <taxon>Dikarya</taxon>
        <taxon>Basidiomycota</taxon>
        <taxon>Agaricomycotina</taxon>
        <taxon>Agaricomycetes</taxon>
        <taxon>Agaricomycetidae</taxon>
        <taxon>Agaricales</taxon>
        <taxon>Marasmiineae</taxon>
        <taxon>Marasmiaceae</taxon>
        <taxon>Tetrapyrgos</taxon>
    </lineage>
</organism>
<accession>A0A8H5GIU4</accession>
<feature type="region of interest" description="Disordered" evidence="6">
    <location>
        <begin position="1"/>
        <end position="23"/>
    </location>
</feature>
<evidence type="ECO:0000259" key="7">
    <source>
        <dbReference type="SMART" id="SM00702"/>
    </source>
</evidence>
<dbReference type="PANTHER" id="PTHR10869:SF236">
    <property type="entry name" value="PROLYL 4-HYDROXYLASE ALPHA SUBUNIT DOMAIN-CONTAINING PROTEIN"/>
    <property type="match status" value="1"/>
</dbReference>
<dbReference type="Proteomes" id="UP000559256">
    <property type="component" value="Unassembled WGS sequence"/>
</dbReference>
<keyword evidence="4" id="KW-0560">Oxidoreductase</keyword>
<dbReference type="InterPro" id="IPR006620">
    <property type="entry name" value="Pro_4_hyd_alph"/>
</dbReference>
<comment type="cofactor">
    <cofactor evidence="1">
        <name>L-ascorbate</name>
        <dbReference type="ChEBI" id="CHEBI:38290"/>
    </cofactor>
</comment>
<evidence type="ECO:0000256" key="2">
    <source>
        <dbReference type="ARBA" id="ARBA00022723"/>
    </source>
</evidence>
<protein>
    <recommendedName>
        <fullName evidence="7">Prolyl 4-hydroxylase alpha subunit domain-containing protein</fullName>
    </recommendedName>
</protein>
<dbReference type="GO" id="GO:0005506">
    <property type="term" value="F:iron ion binding"/>
    <property type="evidence" value="ECO:0007669"/>
    <property type="project" value="InterPro"/>
</dbReference>
<keyword evidence="5" id="KW-0408">Iron</keyword>
<dbReference type="GO" id="GO:0031418">
    <property type="term" value="F:L-ascorbic acid binding"/>
    <property type="evidence" value="ECO:0007669"/>
    <property type="project" value="InterPro"/>
</dbReference>
<dbReference type="GO" id="GO:0005783">
    <property type="term" value="C:endoplasmic reticulum"/>
    <property type="evidence" value="ECO:0007669"/>
    <property type="project" value="TreeGrafter"/>
</dbReference>
<dbReference type="Gene3D" id="2.60.120.620">
    <property type="entry name" value="q2cbj1_9rhob like domain"/>
    <property type="match status" value="1"/>
</dbReference>
<evidence type="ECO:0000256" key="6">
    <source>
        <dbReference type="SAM" id="MobiDB-lite"/>
    </source>
</evidence>
<evidence type="ECO:0000256" key="4">
    <source>
        <dbReference type="ARBA" id="ARBA00023002"/>
    </source>
</evidence>
<proteinExistence type="predicted"/>
<sequence>MAKKSSQQKNNKTTASTVDQTRKFPDISPKPYLECRVLLEDQILLVDDFQDFLSAPECVAFQKFIDGLPMELTPPKKRGEAERVNYRISILSPHFAQQLHSLLVPHLPSFPSRTDPARKPHSFNSNIRCYKYTPLQYFGPHYDDSVTDSSTGAKSEWTLLIYITGAEDGVDGGETLFYKSERRRAEDTITPPLKRGTALLHKHGQDCLFHEGSPIKKGVKYVLRSDLMFKA</sequence>
<dbReference type="Pfam" id="PF13640">
    <property type="entry name" value="2OG-FeII_Oxy_3"/>
    <property type="match status" value="1"/>
</dbReference>
<dbReference type="PANTHER" id="PTHR10869">
    <property type="entry name" value="PROLYL 4-HYDROXYLASE ALPHA SUBUNIT"/>
    <property type="match status" value="1"/>
</dbReference>
<dbReference type="SMART" id="SM00702">
    <property type="entry name" value="P4Hc"/>
    <property type="match status" value="1"/>
</dbReference>
<dbReference type="InterPro" id="IPR044862">
    <property type="entry name" value="Pro_4_hyd_alph_FE2OG_OXY"/>
</dbReference>
<dbReference type="InterPro" id="IPR045054">
    <property type="entry name" value="P4HA-like"/>
</dbReference>
<reference evidence="8 9" key="1">
    <citation type="journal article" date="2020" name="ISME J.">
        <title>Uncovering the hidden diversity of litter-decomposition mechanisms in mushroom-forming fungi.</title>
        <authorList>
            <person name="Floudas D."/>
            <person name="Bentzer J."/>
            <person name="Ahren D."/>
            <person name="Johansson T."/>
            <person name="Persson P."/>
            <person name="Tunlid A."/>
        </authorList>
    </citation>
    <scope>NUCLEOTIDE SEQUENCE [LARGE SCALE GENOMIC DNA]</scope>
    <source>
        <strain evidence="8 9">CBS 291.85</strain>
    </source>
</reference>
<dbReference type="GO" id="GO:0004656">
    <property type="term" value="F:procollagen-proline 4-dioxygenase activity"/>
    <property type="evidence" value="ECO:0007669"/>
    <property type="project" value="TreeGrafter"/>
</dbReference>
<evidence type="ECO:0000256" key="3">
    <source>
        <dbReference type="ARBA" id="ARBA00022964"/>
    </source>
</evidence>
<keyword evidence="9" id="KW-1185">Reference proteome</keyword>
<evidence type="ECO:0000313" key="8">
    <source>
        <dbReference type="EMBL" id="KAF5365697.1"/>
    </source>
</evidence>
<dbReference type="OrthoDB" id="69177at2759"/>
<evidence type="ECO:0000313" key="9">
    <source>
        <dbReference type="Proteomes" id="UP000559256"/>
    </source>
</evidence>
<dbReference type="EMBL" id="JAACJM010000026">
    <property type="protein sequence ID" value="KAF5365697.1"/>
    <property type="molecule type" value="Genomic_DNA"/>
</dbReference>
<evidence type="ECO:0000256" key="1">
    <source>
        <dbReference type="ARBA" id="ARBA00001961"/>
    </source>
</evidence>
<name>A0A8H5GIU4_9AGAR</name>
<keyword evidence="3" id="KW-0223">Dioxygenase</keyword>
<feature type="compositionally biased region" description="Polar residues" evidence="6">
    <location>
        <begin position="1"/>
        <end position="19"/>
    </location>
</feature>